<accession>A0A9D1HQ68</accession>
<dbReference type="Gene3D" id="3.40.630.30">
    <property type="match status" value="1"/>
</dbReference>
<sequence length="151" mass="17016">MIIEILSPQRKMAIARAVLEALPDWFGIEEARETYIQETQSETVFANIQGEQVNGFCALKPTSPDTLEIAVIGVQPSLHRHGIGASLIKAASQYAIANHYALLQVKTIESGYYESYDKTNRFYTSMGFKKLEVFPDLWSPHHPCQIYVLPL</sequence>
<dbReference type="CDD" id="cd04301">
    <property type="entry name" value="NAT_SF"/>
    <property type="match status" value="1"/>
</dbReference>
<dbReference type="GO" id="GO:0016747">
    <property type="term" value="F:acyltransferase activity, transferring groups other than amino-acyl groups"/>
    <property type="evidence" value="ECO:0007669"/>
    <property type="project" value="InterPro"/>
</dbReference>
<dbReference type="EMBL" id="DVMJ01000077">
    <property type="protein sequence ID" value="HIU14176.1"/>
    <property type="molecule type" value="Genomic_DNA"/>
</dbReference>
<evidence type="ECO:0000259" key="1">
    <source>
        <dbReference type="PROSITE" id="PS51186"/>
    </source>
</evidence>
<evidence type="ECO:0000313" key="2">
    <source>
        <dbReference type="EMBL" id="HIU14176.1"/>
    </source>
</evidence>
<name>A0A9D1HQ68_9FIRM</name>
<gene>
    <name evidence="2" type="ORF">IAD15_08930</name>
</gene>
<protein>
    <submittedName>
        <fullName evidence="2">GNAT family N-acetyltransferase</fullName>
    </submittedName>
</protein>
<comment type="caution">
    <text evidence="2">The sequence shown here is derived from an EMBL/GenBank/DDBJ whole genome shotgun (WGS) entry which is preliminary data.</text>
</comment>
<reference evidence="2" key="1">
    <citation type="submission" date="2020-10" db="EMBL/GenBank/DDBJ databases">
        <authorList>
            <person name="Gilroy R."/>
        </authorList>
    </citation>
    <scope>NUCLEOTIDE SEQUENCE</scope>
    <source>
        <strain evidence="2">CHK195-11698</strain>
    </source>
</reference>
<feature type="domain" description="N-acetyltransferase" evidence="1">
    <location>
        <begin position="1"/>
        <end position="151"/>
    </location>
</feature>
<dbReference type="PROSITE" id="PS51186">
    <property type="entry name" value="GNAT"/>
    <property type="match status" value="1"/>
</dbReference>
<proteinExistence type="predicted"/>
<dbReference type="SUPFAM" id="SSF55729">
    <property type="entry name" value="Acyl-CoA N-acyltransferases (Nat)"/>
    <property type="match status" value="1"/>
</dbReference>
<evidence type="ECO:0000313" key="3">
    <source>
        <dbReference type="Proteomes" id="UP000824175"/>
    </source>
</evidence>
<dbReference type="InterPro" id="IPR016181">
    <property type="entry name" value="Acyl_CoA_acyltransferase"/>
</dbReference>
<organism evidence="2 3">
    <name type="scientific">Candidatus Fimiplasma intestinipullorum</name>
    <dbReference type="NCBI Taxonomy" id="2840825"/>
    <lineage>
        <taxon>Bacteria</taxon>
        <taxon>Bacillati</taxon>
        <taxon>Bacillota</taxon>
        <taxon>Clostridia</taxon>
        <taxon>Eubacteriales</taxon>
        <taxon>Candidatus Fimiplasma</taxon>
    </lineage>
</organism>
<dbReference type="AlphaFoldDB" id="A0A9D1HQ68"/>
<dbReference type="Pfam" id="PF13508">
    <property type="entry name" value="Acetyltransf_7"/>
    <property type="match status" value="1"/>
</dbReference>
<reference evidence="2" key="2">
    <citation type="journal article" date="2021" name="PeerJ">
        <title>Extensive microbial diversity within the chicken gut microbiome revealed by metagenomics and culture.</title>
        <authorList>
            <person name="Gilroy R."/>
            <person name="Ravi A."/>
            <person name="Getino M."/>
            <person name="Pursley I."/>
            <person name="Horton D.L."/>
            <person name="Alikhan N.F."/>
            <person name="Baker D."/>
            <person name="Gharbi K."/>
            <person name="Hall N."/>
            <person name="Watson M."/>
            <person name="Adriaenssens E.M."/>
            <person name="Foster-Nyarko E."/>
            <person name="Jarju S."/>
            <person name="Secka A."/>
            <person name="Antonio M."/>
            <person name="Oren A."/>
            <person name="Chaudhuri R.R."/>
            <person name="La Ragione R."/>
            <person name="Hildebrand F."/>
            <person name="Pallen M.J."/>
        </authorList>
    </citation>
    <scope>NUCLEOTIDE SEQUENCE</scope>
    <source>
        <strain evidence="2">CHK195-11698</strain>
    </source>
</reference>
<dbReference type="InterPro" id="IPR000182">
    <property type="entry name" value="GNAT_dom"/>
</dbReference>
<dbReference type="Proteomes" id="UP000824175">
    <property type="component" value="Unassembled WGS sequence"/>
</dbReference>